<dbReference type="Gene3D" id="3.90.1720.10">
    <property type="entry name" value="endopeptidase domain like (from Nostoc punctiforme)"/>
    <property type="match status" value="1"/>
</dbReference>
<dbReference type="PROSITE" id="PS51935">
    <property type="entry name" value="NLPC_P60"/>
    <property type="match status" value="1"/>
</dbReference>
<dbReference type="AlphaFoldDB" id="A0A8J3BTC5"/>
<evidence type="ECO:0000259" key="6">
    <source>
        <dbReference type="PROSITE" id="PS51935"/>
    </source>
</evidence>
<reference evidence="7" key="1">
    <citation type="journal article" date="2014" name="Int. J. Syst. Evol. Microbiol.">
        <title>Complete genome sequence of Corynebacterium casei LMG S-19264T (=DSM 44701T), isolated from a smear-ripened cheese.</title>
        <authorList>
            <consortium name="US DOE Joint Genome Institute (JGI-PGF)"/>
            <person name="Walter F."/>
            <person name="Albersmeier A."/>
            <person name="Kalinowski J."/>
            <person name="Ruckert C."/>
        </authorList>
    </citation>
    <scope>NUCLEOTIDE SEQUENCE</scope>
    <source>
        <strain evidence="7">CGMCC 4.7299</strain>
    </source>
</reference>
<dbReference type="GO" id="GO:0008234">
    <property type="term" value="F:cysteine-type peptidase activity"/>
    <property type="evidence" value="ECO:0007669"/>
    <property type="project" value="UniProtKB-KW"/>
</dbReference>
<dbReference type="PANTHER" id="PTHR47359:SF3">
    <property type="entry name" value="NLP_P60 DOMAIN-CONTAINING PROTEIN-RELATED"/>
    <property type="match status" value="1"/>
</dbReference>
<keyword evidence="3" id="KW-0378">Hydrolase</keyword>
<sequence length="184" mass="20102">MSAPGRIPETTLTASLTAAATALLILLAPAPAHAQPRQLAQPQQLAPMPTSELLAARSHYQVTRYSRAAIAARHARARARVVAYARAQRGKWYAYGQMGPARYDCSGLTLAAFRRVGVRLPHSSSAQARRGRRVSRPRAADLVVYRGHVGIAVGRGRMVDAPGRGQQVVERRIYGRPVYRRLFG</sequence>
<dbReference type="EMBL" id="BMMX01000001">
    <property type="protein sequence ID" value="GGK75763.1"/>
    <property type="molecule type" value="Genomic_DNA"/>
</dbReference>
<dbReference type="PANTHER" id="PTHR47359">
    <property type="entry name" value="PEPTIDOGLYCAN DL-ENDOPEPTIDASE CWLO"/>
    <property type="match status" value="1"/>
</dbReference>
<dbReference type="Proteomes" id="UP000656042">
    <property type="component" value="Unassembled WGS sequence"/>
</dbReference>
<organism evidence="7 8">
    <name type="scientific">Mangrovihabitans endophyticus</name>
    <dbReference type="NCBI Taxonomy" id="1751298"/>
    <lineage>
        <taxon>Bacteria</taxon>
        <taxon>Bacillati</taxon>
        <taxon>Actinomycetota</taxon>
        <taxon>Actinomycetes</taxon>
        <taxon>Micromonosporales</taxon>
        <taxon>Micromonosporaceae</taxon>
        <taxon>Mangrovihabitans</taxon>
    </lineage>
</organism>
<comment type="similarity">
    <text evidence="1">Belongs to the peptidase C40 family.</text>
</comment>
<evidence type="ECO:0000313" key="8">
    <source>
        <dbReference type="Proteomes" id="UP000656042"/>
    </source>
</evidence>
<proteinExistence type="inferred from homology"/>
<evidence type="ECO:0000256" key="3">
    <source>
        <dbReference type="ARBA" id="ARBA00022801"/>
    </source>
</evidence>
<dbReference type="Pfam" id="PF00877">
    <property type="entry name" value="NLPC_P60"/>
    <property type="match status" value="1"/>
</dbReference>
<name>A0A8J3BTC5_9ACTN</name>
<dbReference type="InterPro" id="IPR051794">
    <property type="entry name" value="PG_Endopeptidase_C40"/>
</dbReference>
<evidence type="ECO:0000313" key="7">
    <source>
        <dbReference type="EMBL" id="GGK75763.1"/>
    </source>
</evidence>
<dbReference type="GO" id="GO:0006508">
    <property type="term" value="P:proteolysis"/>
    <property type="evidence" value="ECO:0007669"/>
    <property type="project" value="UniProtKB-KW"/>
</dbReference>
<keyword evidence="5" id="KW-0732">Signal</keyword>
<protein>
    <recommendedName>
        <fullName evidence="6">NlpC/P60 domain-containing protein</fullName>
    </recommendedName>
</protein>
<keyword evidence="2" id="KW-0645">Protease</keyword>
<evidence type="ECO:0000256" key="5">
    <source>
        <dbReference type="SAM" id="SignalP"/>
    </source>
</evidence>
<dbReference type="InterPro" id="IPR000064">
    <property type="entry name" value="NLP_P60_dom"/>
</dbReference>
<evidence type="ECO:0000256" key="2">
    <source>
        <dbReference type="ARBA" id="ARBA00022670"/>
    </source>
</evidence>
<accession>A0A8J3BTC5</accession>
<evidence type="ECO:0000256" key="1">
    <source>
        <dbReference type="ARBA" id="ARBA00007074"/>
    </source>
</evidence>
<comment type="caution">
    <text evidence="7">The sequence shown here is derived from an EMBL/GenBank/DDBJ whole genome shotgun (WGS) entry which is preliminary data.</text>
</comment>
<feature type="domain" description="NlpC/P60" evidence="6">
    <location>
        <begin position="75"/>
        <end position="184"/>
    </location>
</feature>
<keyword evidence="4" id="KW-0788">Thiol protease</keyword>
<dbReference type="RefSeq" id="WP_229715446.1">
    <property type="nucleotide sequence ID" value="NZ_BMMX01000001.1"/>
</dbReference>
<reference evidence="7" key="2">
    <citation type="submission" date="2020-09" db="EMBL/GenBank/DDBJ databases">
        <authorList>
            <person name="Sun Q."/>
            <person name="Zhou Y."/>
        </authorList>
    </citation>
    <scope>NUCLEOTIDE SEQUENCE</scope>
    <source>
        <strain evidence="7">CGMCC 4.7299</strain>
    </source>
</reference>
<feature type="chain" id="PRO_5035221787" description="NlpC/P60 domain-containing protein" evidence="5">
    <location>
        <begin position="35"/>
        <end position="184"/>
    </location>
</feature>
<feature type="signal peptide" evidence="5">
    <location>
        <begin position="1"/>
        <end position="34"/>
    </location>
</feature>
<gene>
    <name evidence="7" type="ORF">GCM10012284_07190</name>
</gene>
<evidence type="ECO:0000256" key="4">
    <source>
        <dbReference type="ARBA" id="ARBA00022807"/>
    </source>
</evidence>
<dbReference type="InterPro" id="IPR038765">
    <property type="entry name" value="Papain-like_cys_pep_sf"/>
</dbReference>
<dbReference type="SUPFAM" id="SSF54001">
    <property type="entry name" value="Cysteine proteinases"/>
    <property type="match status" value="1"/>
</dbReference>
<keyword evidence="8" id="KW-1185">Reference proteome</keyword>